<proteinExistence type="predicted"/>
<accession>A0A7W7WTT9</accession>
<dbReference type="EMBL" id="JACHJS010000001">
    <property type="protein sequence ID" value="MBB4963530.1"/>
    <property type="molecule type" value="Genomic_DNA"/>
</dbReference>
<feature type="domain" description="DUF397" evidence="1">
    <location>
        <begin position="6"/>
        <end position="60"/>
    </location>
</feature>
<organism evidence="2 3">
    <name type="scientific">Saccharothrix violaceirubra</name>
    <dbReference type="NCBI Taxonomy" id="413306"/>
    <lineage>
        <taxon>Bacteria</taxon>
        <taxon>Bacillati</taxon>
        <taxon>Actinomycetota</taxon>
        <taxon>Actinomycetes</taxon>
        <taxon>Pseudonocardiales</taxon>
        <taxon>Pseudonocardiaceae</taxon>
        <taxon>Saccharothrix</taxon>
    </lineage>
</organism>
<name>A0A7W7WTT9_9PSEU</name>
<dbReference type="Pfam" id="PF04149">
    <property type="entry name" value="DUF397"/>
    <property type="match status" value="1"/>
</dbReference>
<evidence type="ECO:0000259" key="1">
    <source>
        <dbReference type="Pfam" id="PF04149"/>
    </source>
</evidence>
<gene>
    <name evidence="2" type="ORF">F4559_000889</name>
</gene>
<comment type="caution">
    <text evidence="2">The sequence shown here is derived from an EMBL/GenBank/DDBJ whole genome shotgun (WGS) entry which is preliminary data.</text>
</comment>
<dbReference type="InterPro" id="IPR007278">
    <property type="entry name" value="DUF397"/>
</dbReference>
<sequence length="66" mass="6961">MSDTWTWRKSSRSVGNGDCVEVGTSVDAAAIGVRDSKRGDSGPVLLFSHDGIATFFASAKAGKFDH</sequence>
<dbReference type="RefSeq" id="WP_184666295.1">
    <property type="nucleotide sequence ID" value="NZ_BAABAI010000008.1"/>
</dbReference>
<dbReference type="Proteomes" id="UP000542674">
    <property type="component" value="Unassembled WGS sequence"/>
</dbReference>
<reference evidence="2 3" key="1">
    <citation type="submission" date="2020-08" db="EMBL/GenBank/DDBJ databases">
        <title>Sequencing the genomes of 1000 actinobacteria strains.</title>
        <authorList>
            <person name="Klenk H.-P."/>
        </authorList>
    </citation>
    <scope>NUCLEOTIDE SEQUENCE [LARGE SCALE GENOMIC DNA]</scope>
    <source>
        <strain evidence="2 3">DSM 45084</strain>
    </source>
</reference>
<protein>
    <recommendedName>
        <fullName evidence="1">DUF397 domain-containing protein</fullName>
    </recommendedName>
</protein>
<evidence type="ECO:0000313" key="2">
    <source>
        <dbReference type="EMBL" id="MBB4963530.1"/>
    </source>
</evidence>
<keyword evidence="3" id="KW-1185">Reference proteome</keyword>
<dbReference type="AlphaFoldDB" id="A0A7W7WTT9"/>
<evidence type="ECO:0000313" key="3">
    <source>
        <dbReference type="Proteomes" id="UP000542674"/>
    </source>
</evidence>